<sequence length="58" mass="6374">MLSLIIQRGTPFSGPVHTGPVDKNYVSETSTEEILISILIVILIGTFVIQFVNKRSNS</sequence>
<evidence type="ECO:0000313" key="3">
    <source>
        <dbReference type="Proteomes" id="UP001497416"/>
    </source>
</evidence>
<keyword evidence="1" id="KW-1133">Transmembrane helix</keyword>
<dbReference type="Proteomes" id="UP001497416">
    <property type="component" value="Unassembled WGS sequence"/>
</dbReference>
<keyword evidence="1" id="KW-0472">Membrane</keyword>
<name>A0ABM9NUW1_9FLAO</name>
<proteinExistence type="predicted"/>
<keyword evidence="1" id="KW-0812">Transmembrane</keyword>
<keyword evidence="3" id="KW-1185">Reference proteome</keyword>
<accession>A0ABM9NUW1</accession>
<dbReference type="RefSeq" id="WP_348710651.1">
    <property type="nucleotide sequence ID" value="NZ_CAXIXW010000011.1"/>
</dbReference>
<evidence type="ECO:0000313" key="2">
    <source>
        <dbReference type="EMBL" id="CAL2079769.1"/>
    </source>
</evidence>
<protein>
    <submittedName>
        <fullName evidence="2">Uncharacterized protein</fullName>
    </submittedName>
</protein>
<organism evidence="2 3">
    <name type="scientific">Tenacibaculum platacis</name>
    <dbReference type="NCBI Taxonomy" id="3137852"/>
    <lineage>
        <taxon>Bacteria</taxon>
        <taxon>Pseudomonadati</taxon>
        <taxon>Bacteroidota</taxon>
        <taxon>Flavobacteriia</taxon>
        <taxon>Flavobacteriales</taxon>
        <taxon>Flavobacteriaceae</taxon>
        <taxon>Tenacibaculum</taxon>
    </lineage>
</organism>
<evidence type="ECO:0000256" key="1">
    <source>
        <dbReference type="SAM" id="Phobius"/>
    </source>
</evidence>
<gene>
    <name evidence="2" type="ORF">T190607A01A_10919</name>
</gene>
<reference evidence="2 3" key="1">
    <citation type="submission" date="2024-05" db="EMBL/GenBank/DDBJ databases">
        <authorList>
            <person name="Duchaud E."/>
        </authorList>
    </citation>
    <scope>NUCLEOTIDE SEQUENCE [LARGE SCALE GENOMIC DNA]</scope>
    <source>
        <strain evidence="2">Ena-SAMPLE-TAB-13-05-2024-13:56:06:370-140302</strain>
    </source>
</reference>
<dbReference type="EMBL" id="CAXIXY010000003">
    <property type="protein sequence ID" value="CAL2079769.1"/>
    <property type="molecule type" value="Genomic_DNA"/>
</dbReference>
<feature type="transmembrane region" description="Helical" evidence="1">
    <location>
        <begin position="34"/>
        <end position="52"/>
    </location>
</feature>
<comment type="caution">
    <text evidence="2">The sequence shown here is derived from an EMBL/GenBank/DDBJ whole genome shotgun (WGS) entry which is preliminary data.</text>
</comment>